<proteinExistence type="predicted"/>
<dbReference type="Gene3D" id="1.50.10.10">
    <property type="match status" value="1"/>
</dbReference>
<reference evidence="2 3" key="1">
    <citation type="submission" date="2016-05" db="EMBL/GenBank/DDBJ databases">
        <title>Genome sequencing of Trichophyton rubrum CMCC(F)T1i isolated from hair.</title>
        <authorList>
            <person name="Zhan P."/>
            <person name="Tao Y."/>
            <person name="Liu W."/>
        </authorList>
    </citation>
    <scope>NUCLEOTIDE SEQUENCE [LARGE SCALE GENOMIC DNA]</scope>
    <source>
        <strain evidence="3">CMCC(F)T1i</strain>
    </source>
</reference>
<accession>A0A178F6Q0</accession>
<protein>
    <recommendedName>
        <fullName evidence="4">Lanthionine synthetase C family protein</fullName>
    </recommendedName>
</protein>
<feature type="binding site" evidence="1">
    <location>
        <position position="318"/>
    </location>
    <ligand>
        <name>Zn(2+)</name>
        <dbReference type="ChEBI" id="CHEBI:29105"/>
    </ligand>
</feature>
<evidence type="ECO:0000313" key="3">
    <source>
        <dbReference type="Proteomes" id="UP000243015"/>
    </source>
</evidence>
<dbReference type="CDD" id="cd04794">
    <property type="entry name" value="euk_LANCL"/>
    <property type="match status" value="1"/>
</dbReference>
<dbReference type="AlphaFoldDB" id="A0A178F6Q0"/>
<dbReference type="GO" id="GO:0046872">
    <property type="term" value="F:metal ion binding"/>
    <property type="evidence" value="ECO:0007669"/>
    <property type="project" value="UniProtKB-KW"/>
</dbReference>
<evidence type="ECO:0000256" key="1">
    <source>
        <dbReference type="PIRSR" id="PIRSR607822-1"/>
    </source>
</evidence>
<evidence type="ECO:0000313" key="2">
    <source>
        <dbReference type="EMBL" id="OAL67147.1"/>
    </source>
</evidence>
<keyword evidence="1" id="KW-0862">Zinc</keyword>
<dbReference type="SUPFAM" id="SSF158745">
    <property type="entry name" value="LanC-like"/>
    <property type="match status" value="1"/>
</dbReference>
<dbReference type="GO" id="GO:0005886">
    <property type="term" value="C:plasma membrane"/>
    <property type="evidence" value="ECO:0007669"/>
    <property type="project" value="TreeGrafter"/>
</dbReference>
<comment type="caution">
    <text evidence="2">The sequence shown here is derived from an EMBL/GenBank/DDBJ whole genome shotgun (WGS) entry which is preliminary data.</text>
</comment>
<dbReference type="PRINTS" id="PR01950">
    <property type="entry name" value="LANCSUPER"/>
</dbReference>
<dbReference type="InterPro" id="IPR007822">
    <property type="entry name" value="LANC-like"/>
</dbReference>
<organism evidence="2 3">
    <name type="scientific">Trichophyton rubrum</name>
    <name type="common">Athlete's foot fungus</name>
    <name type="synonym">Epidermophyton rubrum</name>
    <dbReference type="NCBI Taxonomy" id="5551"/>
    <lineage>
        <taxon>Eukaryota</taxon>
        <taxon>Fungi</taxon>
        <taxon>Dikarya</taxon>
        <taxon>Ascomycota</taxon>
        <taxon>Pezizomycotina</taxon>
        <taxon>Eurotiomycetes</taxon>
        <taxon>Eurotiomycetidae</taxon>
        <taxon>Onygenales</taxon>
        <taxon>Arthrodermataceae</taxon>
        <taxon>Trichophyton</taxon>
    </lineage>
</organism>
<dbReference type="PANTHER" id="PTHR12736:SF7">
    <property type="entry name" value="LANC-LIKE PROTEIN 3"/>
    <property type="match status" value="1"/>
</dbReference>
<dbReference type="PANTHER" id="PTHR12736">
    <property type="entry name" value="LANC-LIKE PROTEIN"/>
    <property type="match status" value="1"/>
</dbReference>
<dbReference type="VEuPathDB" id="FungiDB:TERG_07898"/>
<feature type="binding site" evidence="1">
    <location>
        <position position="371"/>
    </location>
    <ligand>
        <name>Zn(2+)</name>
        <dbReference type="ChEBI" id="CHEBI:29105"/>
    </ligand>
</feature>
<gene>
    <name evidence="2" type="ORF">A7C99_1562</name>
</gene>
<dbReference type="EMBL" id="LHPM01000011">
    <property type="protein sequence ID" value="OAL67147.1"/>
    <property type="molecule type" value="Genomic_DNA"/>
</dbReference>
<keyword evidence="1" id="KW-0479">Metal-binding</keyword>
<dbReference type="SMART" id="SM01260">
    <property type="entry name" value="LANC_like"/>
    <property type="match status" value="1"/>
</dbReference>
<name>A0A178F6Q0_TRIRU</name>
<sequence length="518" mass="56708">MPQYFKNDLCLVPIDKASLQNTLTELREAIVRAFALLKANSPTPDINDTKAFGSLYTGDNGIAVMATRIAIQAKYLGGNKAETDALISSAHSLAKERLSPHLVEIHPHHGQVSPTGSAHLGAAFARTFAAAANMTSRNGGVCRIHSRDVACVCEAFDHACDENYGLGYDDALSGRAGLLRAVLAFRQFRLDRETAASYELVFKSVPLLVDCIIEAGKIGAEMFVEEHGESEALPLMWPCRGKYYVGSCHGIYIGGILAILLECKLEELGDGALENNHLPIIGKTITQLCKLTIANEGHLPSSLPHNPLARRSPLVQICHGAPGFLVLLARSRGIARLASLEWEPCWDHAIYLASQRVWEQGLIFKGGGLCHGIAGNAWPFLMLHNLFEYGPQGSRADRMAFSEKLAQTPPPPQKYSADQYLSRALAFLLHVRKTQPFNTHTYEESIQYRMPDHPYSLYEGLSGTMVAWAEACVVIVARLRKMEVDEVVGHGAYHTDGAFCRDLRHVLGIPGIAVQGYI</sequence>
<evidence type="ECO:0008006" key="4">
    <source>
        <dbReference type="Google" id="ProtNLM"/>
    </source>
</evidence>
<dbReference type="GO" id="GO:0031179">
    <property type="term" value="P:peptide modification"/>
    <property type="evidence" value="ECO:0007669"/>
    <property type="project" value="InterPro"/>
</dbReference>
<dbReference type="Proteomes" id="UP000243015">
    <property type="component" value="Unassembled WGS sequence"/>
</dbReference>
<dbReference type="GO" id="GO:0005975">
    <property type="term" value="P:carbohydrate metabolic process"/>
    <property type="evidence" value="ECO:0007669"/>
    <property type="project" value="InterPro"/>
</dbReference>
<feature type="binding site" evidence="1">
    <location>
        <position position="370"/>
    </location>
    <ligand>
        <name>Zn(2+)</name>
        <dbReference type="ChEBI" id="CHEBI:29105"/>
    </ligand>
</feature>
<dbReference type="InterPro" id="IPR012341">
    <property type="entry name" value="6hp_glycosidase-like_sf"/>
</dbReference>
<dbReference type="Pfam" id="PF05147">
    <property type="entry name" value="LANC_like"/>
    <property type="match status" value="1"/>
</dbReference>